<accession>A0ABX6P651</accession>
<evidence type="ECO:0000313" key="1">
    <source>
        <dbReference type="EMBL" id="QJW84949.1"/>
    </source>
</evidence>
<gene>
    <name evidence="1" type="ORF">HK414_19440</name>
</gene>
<reference evidence="1 2" key="1">
    <citation type="submission" date="2020-05" db="EMBL/GenBank/DDBJ databases">
        <title>Ramlibacter rhizophilus sp. nov., isolated from rhizosphere soil of national flower Mugunghwa from South Korea.</title>
        <authorList>
            <person name="Zheng-Fei Y."/>
            <person name="Huan T."/>
        </authorList>
    </citation>
    <scope>NUCLEOTIDE SEQUENCE [LARGE SCALE GENOMIC DNA]</scope>
    <source>
        <strain evidence="1 2">H242</strain>
    </source>
</reference>
<keyword evidence="2" id="KW-1185">Reference proteome</keyword>
<organism evidence="1 2">
    <name type="scientific">Ramlibacter terrae</name>
    <dbReference type="NCBI Taxonomy" id="2732511"/>
    <lineage>
        <taxon>Bacteria</taxon>
        <taxon>Pseudomonadati</taxon>
        <taxon>Pseudomonadota</taxon>
        <taxon>Betaproteobacteria</taxon>
        <taxon>Burkholderiales</taxon>
        <taxon>Comamonadaceae</taxon>
        <taxon>Ramlibacter</taxon>
    </lineage>
</organism>
<proteinExistence type="predicted"/>
<protein>
    <submittedName>
        <fullName evidence="1">Uncharacterized protein</fullName>
    </submittedName>
</protein>
<name>A0ABX6P651_9BURK</name>
<dbReference type="Proteomes" id="UP000500826">
    <property type="component" value="Chromosome"/>
</dbReference>
<dbReference type="EMBL" id="CP053418">
    <property type="protein sequence ID" value="QJW84949.1"/>
    <property type="molecule type" value="Genomic_DNA"/>
</dbReference>
<sequence>MACSWCARYRRAPISIERLQQVSGFDVGKGRISAFGALPGGERFEYGWGGGTTIGRAPWEPASVQALRTVACGDKAS</sequence>
<evidence type="ECO:0000313" key="2">
    <source>
        <dbReference type="Proteomes" id="UP000500826"/>
    </source>
</evidence>